<gene>
    <name evidence="1" type="ORF">GMA92_03920</name>
</gene>
<protein>
    <submittedName>
        <fullName evidence="1">Uncharacterized protein</fullName>
    </submittedName>
</protein>
<name>A0A6A8SFF7_9FIRM</name>
<dbReference type="RefSeq" id="WP_006784695.1">
    <property type="nucleotide sequence ID" value="NZ_CABJBH010000018.1"/>
</dbReference>
<organism evidence="1 2">
    <name type="scientific">Turicibacter sanguinis</name>
    <dbReference type="NCBI Taxonomy" id="154288"/>
    <lineage>
        <taxon>Bacteria</taxon>
        <taxon>Bacillati</taxon>
        <taxon>Bacillota</taxon>
        <taxon>Erysipelotrichia</taxon>
        <taxon>Erysipelotrichales</taxon>
        <taxon>Turicibacteraceae</taxon>
        <taxon>Turicibacter</taxon>
    </lineage>
</organism>
<dbReference type="AlphaFoldDB" id="A0A6A8SFF7"/>
<dbReference type="Proteomes" id="UP000487649">
    <property type="component" value="Unassembled WGS sequence"/>
</dbReference>
<reference evidence="1 2" key="1">
    <citation type="journal article" date="2019" name="Nat. Med.">
        <title>A library of human gut bacterial isolates paired with longitudinal multiomics data enables mechanistic microbiome research.</title>
        <authorList>
            <person name="Poyet M."/>
            <person name="Groussin M."/>
            <person name="Gibbons S.M."/>
            <person name="Avila-Pacheco J."/>
            <person name="Jiang X."/>
            <person name="Kearney S.M."/>
            <person name="Perrotta A.R."/>
            <person name="Berdy B."/>
            <person name="Zhao S."/>
            <person name="Lieberman T.D."/>
            <person name="Swanson P.K."/>
            <person name="Smith M."/>
            <person name="Roesemann S."/>
            <person name="Alexander J.E."/>
            <person name="Rich S.A."/>
            <person name="Livny J."/>
            <person name="Vlamakis H."/>
            <person name="Clish C."/>
            <person name="Bullock K."/>
            <person name="Deik A."/>
            <person name="Scott J."/>
            <person name="Pierce K.A."/>
            <person name="Xavier R.J."/>
            <person name="Alm E.J."/>
        </authorList>
    </citation>
    <scope>NUCLEOTIDE SEQUENCE [LARGE SCALE GENOMIC DNA]</scope>
    <source>
        <strain evidence="1 2">BIOML-A198</strain>
    </source>
</reference>
<dbReference type="GeneID" id="60059775"/>
<accession>A0A6A8SFF7</accession>
<dbReference type="OrthoDB" id="1655006at2"/>
<proteinExistence type="predicted"/>
<dbReference type="EMBL" id="WMQE01000006">
    <property type="protein sequence ID" value="MTK20584.1"/>
    <property type="molecule type" value="Genomic_DNA"/>
</dbReference>
<comment type="caution">
    <text evidence="1">The sequence shown here is derived from an EMBL/GenBank/DDBJ whole genome shotgun (WGS) entry which is preliminary data.</text>
</comment>
<evidence type="ECO:0000313" key="1">
    <source>
        <dbReference type="EMBL" id="MTK20584.1"/>
    </source>
</evidence>
<sequence length="171" mass="20112">MALEEIKQEYPKYEFMVSRDVTWILQKKMKRLIEEKGLPFELYQDYPLEKGCYEHKENELVLVTQGTNYKELFSGRAQAELVIRILLEPSKLRQDVCSHHLPRVLVTQLTENIRKVQSLVHSGKTKEGISLLIDEYSRHRHQVIQDKDVVWESWGDYDDSGFNISVLVATF</sequence>
<evidence type="ECO:0000313" key="2">
    <source>
        <dbReference type="Proteomes" id="UP000487649"/>
    </source>
</evidence>